<protein>
    <recommendedName>
        <fullName evidence="3">PhoU domain-containing protein</fullName>
    </recommendedName>
</protein>
<sequence length="112" mass="12245">MLTALDALADQAEITMKIVRSGLDDLPLSGVVDALEFLMHNVEVLHQMVSAVNERAAQIREREVTERPAGTALETMDAALVTLGYGQETAMSMHRLLSLGRRELVLVDEGEV</sequence>
<evidence type="ECO:0000313" key="1">
    <source>
        <dbReference type="EMBL" id="RFS81449.1"/>
    </source>
</evidence>
<accession>A0A372G8I5</accession>
<organism evidence="1 2">
    <name type="scientific">Actinomadura spongiicola</name>
    <dbReference type="NCBI Taxonomy" id="2303421"/>
    <lineage>
        <taxon>Bacteria</taxon>
        <taxon>Bacillati</taxon>
        <taxon>Actinomycetota</taxon>
        <taxon>Actinomycetes</taxon>
        <taxon>Streptosporangiales</taxon>
        <taxon>Thermomonosporaceae</taxon>
        <taxon>Actinomadura</taxon>
    </lineage>
</organism>
<evidence type="ECO:0000313" key="2">
    <source>
        <dbReference type="Proteomes" id="UP000262882"/>
    </source>
</evidence>
<evidence type="ECO:0008006" key="3">
    <source>
        <dbReference type="Google" id="ProtNLM"/>
    </source>
</evidence>
<dbReference type="AlphaFoldDB" id="A0A372G8I5"/>
<name>A0A372G8I5_9ACTN</name>
<proteinExistence type="predicted"/>
<gene>
    <name evidence="1" type="ORF">D0T12_31355</name>
</gene>
<comment type="caution">
    <text evidence="1">The sequence shown here is derived from an EMBL/GenBank/DDBJ whole genome shotgun (WGS) entry which is preliminary data.</text>
</comment>
<dbReference type="RefSeq" id="WP_117404248.1">
    <property type="nucleotide sequence ID" value="NZ_QVNQ01000013.1"/>
</dbReference>
<keyword evidence="2" id="KW-1185">Reference proteome</keyword>
<dbReference type="OrthoDB" id="3479147at2"/>
<reference evidence="1 2" key="1">
    <citation type="submission" date="2018-08" db="EMBL/GenBank/DDBJ databases">
        <title>Actinomadura spongicola sp. nov., isolated from marine sponge Leucetta chagosensis.</title>
        <authorList>
            <person name="Li L."/>
            <person name="Lin H.W."/>
        </authorList>
    </citation>
    <scope>NUCLEOTIDE SEQUENCE [LARGE SCALE GENOMIC DNA]</scope>
    <source>
        <strain evidence="1 2">LHW52907</strain>
    </source>
</reference>
<dbReference type="Proteomes" id="UP000262882">
    <property type="component" value="Unassembled WGS sequence"/>
</dbReference>
<dbReference type="EMBL" id="QVNQ01000013">
    <property type="protein sequence ID" value="RFS81449.1"/>
    <property type="molecule type" value="Genomic_DNA"/>
</dbReference>